<dbReference type="NCBIfam" id="TIGR01400">
    <property type="entry name" value="fliR"/>
    <property type="match status" value="1"/>
</dbReference>
<protein>
    <recommendedName>
        <fullName evidence="3 9">Flagellar biosynthetic protein FliR</fullName>
    </recommendedName>
</protein>
<comment type="subcellular location">
    <subcellularLocation>
        <location evidence="10">Cell membrane</location>
        <topology evidence="10">Multi-pass membrane protein</topology>
    </subcellularLocation>
    <subcellularLocation>
        <location evidence="10">Bacterial flagellum basal body</location>
    </subcellularLocation>
</comment>
<accession>A0ABW4YAV6</accession>
<feature type="transmembrane region" description="Helical" evidence="10">
    <location>
        <begin position="171"/>
        <end position="199"/>
    </location>
</feature>
<keyword evidence="7 10" id="KW-0472">Membrane</keyword>
<dbReference type="PRINTS" id="PR00953">
    <property type="entry name" value="TYPE3IMRPROT"/>
</dbReference>
<keyword evidence="12" id="KW-1185">Reference proteome</keyword>
<evidence type="ECO:0000256" key="1">
    <source>
        <dbReference type="ARBA" id="ARBA00002578"/>
    </source>
</evidence>
<comment type="caution">
    <text evidence="11">The sequence shown here is derived from an EMBL/GenBank/DDBJ whole genome shotgun (WGS) entry which is preliminary data.</text>
</comment>
<dbReference type="PANTHER" id="PTHR30065">
    <property type="entry name" value="FLAGELLAR BIOSYNTHETIC PROTEIN FLIR"/>
    <property type="match status" value="1"/>
</dbReference>
<keyword evidence="6 10" id="KW-1133">Transmembrane helix</keyword>
<evidence type="ECO:0000256" key="2">
    <source>
        <dbReference type="ARBA" id="ARBA00009772"/>
    </source>
</evidence>
<comment type="function">
    <text evidence="1 10">Role in flagellar biosynthesis.</text>
</comment>
<evidence type="ECO:0000256" key="4">
    <source>
        <dbReference type="ARBA" id="ARBA00022475"/>
    </source>
</evidence>
<evidence type="ECO:0000256" key="5">
    <source>
        <dbReference type="ARBA" id="ARBA00022692"/>
    </source>
</evidence>
<evidence type="ECO:0000256" key="7">
    <source>
        <dbReference type="ARBA" id="ARBA00023136"/>
    </source>
</evidence>
<dbReference type="EMBL" id="JBHUHX010000039">
    <property type="protein sequence ID" value="MFD2112953.1"/>
    <property type="molecule type" value="Genomic_DNA"/>
</dbReference>
<evidence type="ECO:0000256" key="10">
    <source>
        <dbReference type="RuleBase" id="RU362071"/>
    </source>
</evidence>
<dbReference type="Proteomes" id="UP001597337">
    <property type="component" value="Unassembled WGS sequence"/>
</dbReference>
<dbReference type="RefSeq" id="WP_386027588.1">
    <property type="nucleotide sequence ID" value="NZ_JBHUHX010000039.1"/>
</dbReference>
<feature type="transmembrane region" description="Helical" evidence="10">
    <location>
        <begin position="39"/>
        <end position="57"/>
    </location>
</feature>
<keyword evidence="11" id="KW-0969">Cilium</keyword>
<dbReference type="InterPro" id="IPR002010">
    <property type="entry name" value="T3SS_IM_R"/>
</dbReference>
<feature type="transmembrane region" description="Helical" evidence="10">
    <location>
        <begin position="77"/>
        <end position="98"/>
    </location>
</feature>
<gene>
    <name evidence="11" type="primary">fliR</name>
    <name evidence="11" type="ORF">ACFSJC_13975</name>
</gene>
<sequence>MTFAADDILLWVGAIMWPFVRISAMLLVAPVFGGRNVNARVRLGLGLLLALIVAPDLKPVPEIDPLSLDGLVVAVHQVIIGAAMGFVVQLVFAALVLAGESIAMSMGLGFASALDPVSGIQVPLISQFYTVLATLIFLALNGHLVLIDLLLRSFQTLPIASGGISTDDLWAVVRFASAMYSSALLIAIPAVASLLLINISMGVVTRAAPQLNIFAVGFPVTLFAGFIIILLTLPQLSVRIGESLMLAVRLVRQLVGA</sequence>
<evidence type="ECO:0000256" key="8">
    <source>
        <dbReference type="ARBA" id="ARBA00023143"/>
    </source>
</evidence>
<dbReference type="InterPro" id="IPR006303">
    <property type="entry name" value="FliR"/>
</dbReference>
<keyword evidence="8 10" id="KW-0975">Bacterial flagellum</keyword>
<reference evidence="12" key="1">
    <citation type="journal article" date="2019" name="Int. J. Syst. Evol. Microbiol.">
        <title>The Global Catalogue of Microorganisms (GCM) 10K type strain sequencing project: providing services to taxonomists for standard genome sequencing and annotation.</title>
        <authorList>
            <consortium name="The Broad Institute Genomics Platform"/>
            <consortium name="The Broad Institute Genome Sequencing Center for Infectious Disease"/>
            <person name="Wu L."/>
            <person name="Ma J."/>
        </authorList>
    </citation>
    <scope>NUCLEOTIDE SEQUENCE [LARGE SCALE GENOMIC DNA]</scope>
    <source>
        <strain evidence="12">KACC 12597</strain>
    </source>
</reference>
<dbReference type="Pfam" id="PF01311">
    <property type="entry name" value="Bac_export_1"/>
    <property type="match status" value="1"/>
</dbReference>
<feature type="transmembrane region" description="Helical" evidence="10">
    <location>
        <begin position="128"/>
        <end position="151"/>
    </location>
</feature>
<evidence type="ECO:0000256" key="6">
    <source>
        <dbReference type="ARBA" id="ARBA00022989"/>
    </source>
</evidence>
<proteinExistence type="inferred from homology"/>
<name>A0ABW4YAV6_9GAMM</name>
<feature type="transmembrane region" description="Helical" evidence="10">
    <location>
        <begin position="211"/>
        <end position="233"/>
    </location>
</feature>
<evidence type="ECO:0000256" key="3">
    <source>
        <dbReference type="ARBA" id="ARBA00021717"/>
    </source>
</evidence>
<feature type="transmembrane region" description="Helical" evidence="10">
    <location>
        <begin position="12"/>
        <end position="32"/>
    </location>
</feature>
<evidence type="ECO:0000313" key="12">
    <source>
        <dbReference type="Proteomes" id="UP001597337"/>
    </source>
</evidence>
<keyword evidence="11" id="KW-0282">Flagellum</keyword>
<evidence type="ECO:0000256" key="9">
    <source>
        <dbReference type="NCBIfam" id="TIGR01400"/>
    </source>
</evidence>
<keyword evidence="11" id="KW-0966">Cell projection</keyword>
<keyword evidence="4 10" id="KW-1003">Cell membrane</keyword>
<organism evidence="11 12">
    <name type="scientific">Thiorhodococcus fuscus</name>
    <dbReference type="NCBI Taxonomy" id="527200"/>
    <lineage>
        <taxon>Bacteria</taxon>
        <taxon>Pseudomonadati</taxon>
        <taxon>Pseudomonadota</taxon>
        <taxon>Gammaproteobacteria</taxon>
        <taxon>Chromatiales</taxon>
        <taxon>Chromatiaceae</taxon>
        <taxon>Thiorhodococcus</taxon>
    </lineage>
</organism>
<comment type="similarity">
    <text evidence="2 10">Belongs to the FliR/MopE/SpaR family.</text>
</comment>
<evidence type="ECO:0000313" key="11">
    <source>
        <dbReference type="EMBL" id="MFD2112953.1"/>
    </source>
</evidence>
<dbReference type="PANTHER" id="PTHR30065:SF8">
    <property type="entry name" value="FLAGELLAR BIOSYNTHETIC PROTEIN FLIR"/>
    <property type="match status" value="1"/>
</dbReference>
<keyword evidence="5 10" id="KW-0812">Transmembrane</keyword>